<feature type="transmembrane region" description="Helical" evidence="1">
    <location>
        <begin position="56"/>
        <end position="76"/>
    </location>
</feature>
<keyword evidence="1" id="KW-1133">Transmembrane helix</keyword>
<reference evidence="2" key="1">
    <citation type="journal article" date="2015" name="Proc. Natl. Acad. Sci. U.S.A.">
        <title>Bacterial clade with the ribosomal RNA operon on a small plasmid rather than the chromosome.</title>
        <authorList>
            <person name="Anda M."/>
            <person name="Ohtsubo Y."/>
            <person name="Okubo T."/>
            <person name="Sugawara M."/>
            <person name="Nagata Y."/>
            <person name="Tsuda M."/>
            <person name="Minamisawa K."/>
            <person name="Mitsui H."/>
        </authorList>
    </citation>
    <scope>NUCLEOTIDE SEQUENCE</scope>
    <source>
        <strain evidence="2">DSM 15513</strain>
    </source>
</reference>
<dbReference type="RefSeq" id="WP_007067756.1">
    <property type="nucleotide sequence ID" value="NZ_BBWO01000012.1"/>
</dbReference>
<dbReference type="EMBL" id="LC066395">
    <property type="protein sequence ID" value="BAT30776.1"/>
    <property type="molecule type" value="Genomic_DNA"/>
</dbReference>
<keyword evidence="1" id="KW-0812">Transmembrane</keyword>
<evidence type="ECO:0000256" key="1">
    <source>
        <dbReference type="SAM" id="Phobius"/>
    </source>
</evidence>
<protein>
    <submittedName>
        <fullName evidence="2">Cytochrome c oxidase subunit III</fullName>
    </submittedName>
</protein>
<name>A0A0P0Z9G9_9HYPH</name>
<feature type="transmembrane region" description="Helical" evidence="1">
    <location>
        <begin position="82"/>
        <end position="101"/>
    </location>
</feature>
<dbReference type="Pfam" id="PF06170">
    <property type="entry name" value="DUF983"/>
    <property type="match status" value="1"/>
</dbReference>
<evidence type="ECO:0000313" key="2">
    <source>
        <dbReference type="EMBL" id="BAT30776.1"/>
    </source>
</evidence>
<keyword evidence="1" id="KW-0472">Membrane</keyword>
<dbReference type="InterPro" id="IPR009325">
    <property type="entry name" value="DUF983"/>
</dbReference>
<accession>A0A0P0Z9G9</accession>
<sequence length="136" mass="14640">MSQSPANEPDPILAGLKGRCPHCGKGRLFSGFLKPAKACDECGLDYDFADSGDGPAVFVILIIGLIVCGLALLLEVTYDPPLILHLVLWVPMTVILALPLLRMLKGVMITLTYSNDAREGRPKGHGRTRSGPDEIE</sequence>
<organism evidence="2">
    <name type="scientific">Fulvimarina pelagi</name>
    <dbReference type="NCBI Taxonomy" id="217511"/>
    <lineage>
        <taxon>Bacteria</taxon>
        <taxon>Pseudomonadati</taxon>
        <taxon>Pseudomonadota</taxon>
        <taxon>Alphaproteobacteria</taxon>
        <taxon>Hyphomicrobiales</taxon>
        <taxon>Aurantimonadaceae</taxon>
        <taxon>Fulvimarina</taxon>
    </lineage>
</organism>
<dbReference type="OrthoDB" id="9799456at2"/>
<dbReference type="AlphaFoldDB" id="A0A0P0Z9G9"/>
<proteinExistence type="predicted"/>